<keyword evidence="1" id="KW-0521">NADP</keyword>
<dbReference type="InterPro" id="IPR013149">
    <property type="entry name" value="ADH-like_C"/>
</dbReference>
<dbReference type="STRING" id="1093900.A0A507B973"/>
<evidence type="ECO:0000259" key="3">
    <source>
        <dbReference type="SMART" id="SM00829"/>
    </source>
</evidence>
<accession>A0A507B973</accession>
<dbReference type="InterPro" id="IPR013154">
    <property type="entry name" value="ADH-like_N"/>
</dbReference>
<dbReference type="Pfam" id="PF08240">
    <property type="entry name" value="ADH_N"/>
    <property type="match status" value="1"/>
</dbReference>
<dbReference type="PANTHER" id="PTHR45033:SF1">
    <property type="entry name" value="OXIDOREDUCTASE (EUROFUNG)"/>
    <property type="match status" value="1"/>
</dbReference>
<comment type="caution">
    <text evidence="4">The sequence shown here is derived from an EMBL/GenBank/DDBJ whole genome shotgun (WGS) entry which is preliminary data.</text>
</comment>
<dbReference type="Pfam" id="PF00107">
    <property type="entry name" value="ADH_zinc_N"/>
    <property type="match status" value="1"/>
</dbReference>
<dbReference type="InterPro" id="IPR052711">
    <property type="entry name" value="Zinc_ADH-like"/>
</dbReference>
<dbReference type="Gene3D" id="3.40.50.720">
    <property type="entry name" value="NAD(P)-binding Rossmann-like Domain"/>
    <property type="match status" value="2"/>
</dbReference>
<evidence type="ECO:0000256" key="2">
    <source>
        <dbReference type="ARBA" id="ARBA00023002"/>
    </source>
</evidence>
<dbReference type="OrthoDB" id="3509362at2759"/>
<organism evidence="4 5">
    <name type="scientific">Thyridium curvatum</name>
    <dbReference type="NCBI Taxonomy" id="1093900"/>
    <lineage>
        <taxon>Eukaryota</taxon>
        <taxon>Fungi</taxon>
        <taxon>Dikarya</taxon>
        <taxon>Ascomycota</taxon>
        <taxon>Pezizomycotina</taxon>
        <taxon>Sordariomycetes</taxon>
        <taxon>Sordariomycetidae</taxon>
        <taxon>Thyridiales</taxon>
        <taxon>Thyridiaceae</taxon>
        <taxon>Thyridium</taxon>
    </lineage>
</organism>
<dbReference type="Gene3D" id="3.90.25.10">
    <property type="entry name" value="UDP-galactose 4-epimerase, domain 1"/>
    <property type="match status" value="1"/>
</dbReference>
<dbReference type="InterPro" id="IPR016040">
    <property type="entry name" value="NAD(P)-bd_dom"/>
</dbReference>
<dbReference type="CDD" id="cd08276">
    <property type="entry name" value="MDR7"/>
    <property type="match status" value="1"/>
</dbReference>
<dbReference type="PANTHER" id="PTHR45033">
    <property type="match status" value="1"/>
</dbReference>
<feature type="domain" description="Enoyl reductase (ER)" evidence="3">
    <location>
        <begin position="330"/>
        <end position="673"/>
    </location>
</feature>
<dbReference type="InterPro" id="IPR020843">
    <property type="entry name" value="ER"/>
</dbReference>
<dbReference type="InterPro" id="IPR036291">
    <property type="entry name" value="NAD(P)-bd_dom_sf"/>
</dbReference>
<name>A0A507B973_9PEZI</name>
<dbReference type="Proteomes" id="UP000319257">
    <property type="component" value="Unassembled WGS sequence"/>
</dbReference>
<proteinExistence type="predicted"/>
<evidence type="ECO:0000313" key="4">
    <source>
        <dbReference type="EMBL" id="TPX15696.1"/>
    </source>
</evidence>
<dbReference type="Pfam" id="PF13460">
    <property type="entry name" value="NAD_binding_10"/>
    <property type="match status" value="1"/>
</dbReference>
<protein>
    <recommendedName>
        <fullName evidence="3">Enoyl reductase (ER) domain-containing protein</fullName>
    </recommendedName>
</protein>
<dbReference type="EMBL" id="SKBQ01000001">
    <property type="protein sequence ID" value="TPX15696.1"/>
    <property type="molecule type" value="Genomic_DNA"/>
</dbReference>
<dbReference type="SUPFAM" id="SSF50129">
    <property type="entry name" value="GroES-like"/>
    <property type="match status" value="1"/>
</dbReference>
<dbReference type="InterPro" id="IPR011032">
    <property type="entry name" value="GroES-like_sf"/>
</dbReference>
<reference evidence="4 5" key="1">
    <citation type="submission" date="2019-06" db="EMBL/GenBank/DDBJ databases">
        <title>Draft genome sequence of the filamentous fungus Phialemoniopsis curvata isolated from diesel fuel.</title>
        <authorList>
            <person name="Varaljay V.A."/>
            <person name="Lyon W.J."/>
            <person name="Crouch A.L."/>
            <person name="Drake C.E."/>
            <person name="Hollomon J.M."/>
            <person name="Nadeau L.J."/>
            <person name="Nunn H.S."/>
            <person name="Stevenson B.S."/>
            <person name="Bojanowski C.L."/>
            <person name="Crookes-Goodson W.J."/>
        </authorList>
    </citation>
    <scope>NUCLEOTIDE SEQUENCE [LARGE SCALE GENOMIC DNA]</scope>
    <source>
        <strain evidence="4 5">D216</strain>
    </source>
</reference>
<dbReference type="InterPro" id="IPR045312">
    <property type="entry name" value="PCBER-like"/>
</dbReference>
<dbReference type="GO" id="GO:0016491">
    <property type="term" value="F:oxidoreductase activity"/>
    <property type="evidence" value="ECO:0007669"/>
    <property type="project" value="UniProtKB-KW"/>
</dbReference>
<dbReference type="Gene3D" id="3.90.180.10">
    <property type="entry name" value="Medium-chain alcohol dehydrogenases, catalytic domain"/>
    <property type="match status" value="1"/>
</dbReference>
<dbReference type="SUPFAM" id="SSF51735">
    <property type="entry name" value="NAD(P)-binding Rossmann-fold domains"/>
    <property type="match status" value="2"/>
</dbReference>
<evidence type="ECO:0000313" key="5">
    <source>
        <dbReference type="Proteomes" id="UP000319257"/>
    </source>
</evidence>
<dbReference type="RefSeq" id="XP_030997407.1">
    <property type="nucleotide sequence ID" value="XM_031137240.1"/>
</dbReference>
<dbReference type="CDD" id="cd05259">
    <property type="entry name" value="PCBER_SDR_a"/>
    <property type="match status" value="1"/>
</dbReference>
<dbReference type="InParanoid" id="A0A507B973"/>
<dbReference type="SMART" id="SM00829">
    <property type="entry name" value="PKS_ER"/>
    <property type="match status" value="1"/>
</dbReference>
<sequence>MTGFQKIALMGRGFLGSAILEQLLSAGYSVTVLGRSEKSKEGLPANAKFAVVDYESIDSLESALRGHDVAISTAGMTAISGQKLAIDACIRASVKRYIPNDWGSVTTDPEAAHLPFLVPMKQTQKYLTEKAEKNEIEYTIFSVGAFTEYVVKGIIGFNFADKTIQLFDDGNGRFSTTSVANIGKAVAAALKKPEETKNRNLFINDLVVSQGQLASLAKKYSPPGTQWTETSIDSKAQYDRLMKEVEQGADPQKLLQLLITVVGSGMFGAAYKRVDNELVGLPLLTEEDLDAKFAAAYDYQRLSNYNLHTKALADTMPATEVQRWVTRQDGVDNLFRDKAPLSRPGRGEVLVKINAVSLNYRDVEEHAPPVAVGEYNHHQSVSAADAPPVVPCADMCGVVVEAGEGADWAVGDRVVSTFNQAHLTGQVSAETMRHGLGLPLDGVLQTHRVFPSTGLVPAPRYMSDEEAATLPIAALTAWMAINQFRPLGQPGGKGEVVLLQGTGGVSVSGLQIAHAAGATTIITSSSDAKLEKAKALGADHVINYRSVPDWDKAVMEITHGNGADIILECGGAQTLRKSFRSIAFGGLIASIGYVSGKEDDEAGDRTSINLLALLRTATLKGIINGPRDRFLEMLKFYEEHEIHPVIDRIFTFEEGKDAFKYLQSGAHVGKVIIRVNSS</sequence>
<keyword evidence="2" id="KW-0560">Oxidoreductase</keyword>
<evidence type="ECO:0000256" key="1">
    <source>
        <dbReference type="ARBA" id="ARBA00022857"/>
    </source>
</evidence>
<keyword evidence="5" id="KW-1185">Reference proteome</keyword>
<dbReference type="GeneID" id="41967477"/>
<dbReference type="AlphaFoldDB" id="A0A507B973"/>
<gene>
    <name evidence="4" type="ORF">E0L32_000030</name>
</gene>